<keyword evidence="2" id="KW-1185">Reference proteome</keyword>
<gene>
    <name evidence="1" type="ORF">K1T71_009189</name>
</gene>
<dbReference type="EMBL" id="CM034402">
    <property type="protein sequence ID" value="KAJ0175048.1"/>
    <property type="molecule type" value="Genomic_DNA"/>
</dbReference>
<sequence>MKGAVLSLLCAIIIAQGRELPTKQSDKTCNCNPNEAQSICAERYSDNILIAHEYCNKFYKCANGLPVGFLCNPPLRYDPVREVCDWPQNVDCGDRPIYETATVTPEGDNNNGDNGNGENKPCNCNPAEAPTICAREGSDGTLIAHENCNQYYVCSHGVPVSMRCGSNLLYNPYDQSCDWASNVECGERVIPEDDGNDIGGGDNGGGNGNETGPETCNCNPEEAPSICAAAGSDSVLIAHENCNQYYQCNHGVPIPMKCTGNLLYNPYTEKCDWPNNVDCGNRIVPCDCDEENSEDCSSETNSNETGGSENDGNNNGEGDNGSSDNEGESQSNENEDSGNGGEDNGGGTCNCNPGEAPGICAVDGSDGILVAHENCNKFYKCAHGVPVALECYGDLLYNPYTEQCDWPENVDCGDRIIPDTDDSGNDNGGSDNGGGDNGGGDNGGGDNGGGTCNCNPGEAPSICAVDGSDGVLVAHENCNKFYKCAHGVPVALKCYGNLLYNPYTEQCDWPENVDCGDRIIPDTDDSGNDNGGSDNGGGDNGGGDNGGGDNGGGTCNCNPGEAPSICAVDGSDGVLVAHENCNKFYKCAHGVPVALKCYGNLLYNPYTEQCDWPENVDCGDRIIPDTDDSGNDNGGGDNGGGDNGGGDNGGGDNGGGDNGDSIGGGNCDPTEAPAICAAEDSDGILVAHEKCNKYYICNHGVPVARLCPGSLLFNPQTDKCDWPENVDCGDRVIPDPEDGDNGSGDNGGGDNGGGDNGGGDNGGGDNGGGTCNCNPGEAPGICAADGSDGILVAHENCNKFYKCAHGVPVALKCYGNLLYNPYTEQCDWPENVDCGDRIIPDTDDSGNDNGGGDNGGGDNGGGDNGGGDNGSGDNGDSIGGGNCDPTEAPAICAAENSDGILVAHEKCNKYYICNHGVPVARPCPGSLLFNPQTDKCDWPENVDCGDRLIPDPENEDNGNGDNGGGDNGGGDNGGGDNGGGDNGGGTCNCNPGEAPGICAVDGSDGILVAHENCNEFYKCAHGVPVALKCYGNLLYNPYTEQCDWPENVDCGDRIIPDTDDSGNDNGGGDNGGGDNGGGTCNCNPGEAPGICAADGSDGVLVAHEICNKFYKCAHGVPVALKCYGNLLYNPYTEQCDWPENVDCGDRIIPDTDDSGNDNGGGDNGGGDNGGGDNGGGDNGSGDNGDSIGSGNCDPTEAPAICAAEDSDGILVAHEKCNKYYICNHGVPVARPCPGSLLFNPQTDKCDWPENVDCGDRVIPDPEDEDNGNGDNGGGDNGGGDNGGGDNGGGDSGGGDNGGGDNGGGDNGGGTCNCNPGEAPGICAADGSDGVLIAHENCNKFYKCAHGVPVALKCYGNLLYNPYTEQCDWPKNVDCGDRIIPDTDDSGNDNGGDDNGGSENDGGDNGGGDNGGGDNGGGTCNCNPGEAPGICAADGSDGVLIAHENCNKFYKCAHGVPVALKCYGNLLYNPYTEQCDWPKNVDCGDRIIPDTDDSGNDNGGDDNGGSENDGGDNGGGDNGGGDNGGGTCNCNPGEAPGICAADGSDGVLIAHENCNQFYKCSFGVPVALKCYGNLLYNPYTEQCDWPENVDCGDRIIPDTDDSGNDNGGSDNGGGDNGGGDNGGGDNGGGTCNCNPGEAPSICAVGGSDGVLVAHENCNEFYKCSFGLPVALKCYGNLLYNPYTKQCDWPENVDCGDRIVPDTDDSGNDNGGSDNGGGDNGGGDNGGGDNGGGTCNCNPGEAPSICAVDGSDGVLVAHENCNEFYKCSFGLPVALKCYGNLLYNPYTKQCDWPENVDCGDRIVPDTDDSGNDNGGSDNGGGDNGGGDNGGGDNGGGTCNCNPGEAPSICAVDGSDGVLVAHENCNEFYKCSFGLPVARKCYGNLLYNPYTKQCDWPENVDCGDRIVSDTEKNDNDNVSNDNNEDGANEDNDKGDINDEEDCDENNGIDSGNTCNCNPSEAQGMCAVAKSDGTLIAHENCNQFYLCDNGQPVALKCPSSLLYNPYIELCDWPQNVDCGERIISDAEDDNVSEGNGNTNGGGHSNPSDAPAICAAEGSNDILVAHENCNQFYICANGIPVTSNCNKDLLYNPANGQCDWSYKVDCGNRVIPEPEQDNGNSDETGGNGDNGNTDNGNSGGNEGHYDPSLAPELCAAQNSDNVLVAHENCNKFYICDNGKPITMKCPINLLYNPGTGECDWHNNVDCNNRIVPEGSDNGNNPCNCDPRQATSICSRQGSNGMLIAHENCNQYYMCKSGSIIEGTCPANLHYNPIDETCDWQSNVSCGDRSYSTSHISLNKHLQARNGLRV</sequence>
<reference evidence="1 2" key="1">
    <citation type="journal article" date="2021" name="Front. Genet.">
        <title>Chromosome-Level Genome Assembly Reveals Significant Gene Expansion in the Toll and IMD Signaling Pathways of Dendrolimus kikuchii.</title>
        <authorList>
            <person name="Zhou J."/>
            <person name="Wu P."/>
            <person name="Xiong Z."/>
            <person name="Liu N."/>
            <person name="Zhao N."/>
            <person name="Ji M."/>
            <person name="Qiu Y."/>
            <person name="Yang B."/>
        </authorList>
    </citation>
    <scope>NUCLEOTIDE SEQUENCE [LARGE SCALE GENOMIC DNA]</scope>
    <source>
        <strain evidence="1">Ann1</strain>
    </source>
</reference>
<comment type="caution">
    <text evidence="1">The sequence shown here is derived from an EMBL/GenBank/DDBJ whole genome shotgun (WGS) entry which is preliminary data.</text>
</comment>
<organism evidence="1 2">
    <name type="scientific">Dendrolimus kikuchii</name>
    <dbReference type="NCBI Taxonomy" id="765133"/>
    <lineage>
        <taxon>Eukaryota</taxon>
        <taxon>Metazoa</taxon>
        <taxon>Ecdysozoa</taxon>
        <taxon>Arthropoda</taxon>
        <taxon>Hexapoda</taxon>
        <taxon>Insecta</taxon>
        <taxon>Pterygota</taxon>
        <taxon>Neoptera</taxon>
        <taxon>Endopterygota</taxon>
        <taxon>Lepidoptera</taxon>
        <taxon>Glossata</taxon>
        <taxon>Ditrysia</taxon>
        <taxon>Bombycoidea</taxon>
        <taxon>Lasiocampidae</taxon>
        <taxon>Dendrolimus</taxon>
    </lineage>
</organism>
<evidence type="ECO:0000313" key="1">
    <source>
        <dbReference type="EMBL" id="KAJ0175048.1"/>
    </source>
</evidence>
<accession>A0ACC1CU11</accession>
<name>A0ACC1CU11_9NEOP</name>
<proteinExistence type="predicted"/>
<dbReference type="Proteomes" id="UP000824533">
    <property type="component" value="Linkage Group LG16"/>
</dbReference>
<evidence type="ECO:0000313" key="2">
    <source>
        <dbReference type="Proteomes" id="UP000824533"/>
    </source>
</evidence>
<protein>
    <submittedName>
        <fullName evidence="1">Uncharacterized protein</fullName>
    </submittedName>
</protein>